<accession>A0AAW1IER8</accession>
<comment type="subcellular location">
    <subcellularLocation>
        <location evidence="1">Secreted</location>
    </subcellularLocation>
</comment>
<organism evidence="6 7">
    <name type="scientific">Popillia japonica</name>
    <name type="common">Japanese beetle</name>
    <dbReference type="NCBI Taxonomy" id="7064"/>
    <lineage>
        <taxon>Eukaryota</taxon>
        <taxon>Metazoa</taxon>
        <taxon>Ecdysozoa</taxon>
        <taxon>Arthropoda</taxon>
        <taxon>Hexapoda</taxon>
        <taxon>Insecta</taxon>
        <taxon>Pterygota</taxon>
        <taxon>Neoptera</taxon>
        <taxon>Endopterygota</taxon>
        <taxon>Coleoptera</taxon>
        <taxon>Polyphaga</taxon>
        <taxon>Scarabaeiformia</taxon>
        <taxon>Scarabaeidae</taxon>
        <taxon>Rutelinae</taxon>
        <taxon>Popillia</taxon>
    </lineage>
</organism>
<keyword evidence="2" id="KW-0964">Secreted</keyword>
<comment type="similarity">
    <text evidence="5">Belongs to the protease inhibitor I19 family.</text>
</comment>
<dbReference type="AlphaFoldDB" id="A0AAW1IER8"/>
<evidence type="ECO:0000256" key="1">
    <source>
        <dbReference type="ARBA" id="ARBA00004613"/>
    </source>
</evidence>
<dbReference type="GO" id="GO:0004867">
    <property type="term" value="F:serine-type endopeptidase inhibitor activity"/>
    <property type="evidence" value="ECO:0007669"/>
    <property type="project" value="UniProtKB-KW"/>
</dbReference>
<evidence type="ECO:0000313" key="6">
    <source>
        <dbReference type="EMBL" id="KAK9688311.1"/>
    </source>
</evidence>
<dbReference type="InterPro" id="IPR036201">
    <property type="entry name" value="Pacifastin_dom_sf"/>
</dbReference>
<dbReference type="Proteomes" id="UP001458880">
    <property type="component" value="Unassembled WGS sequence"/>
</dbReference>
<comment type="caution">
    <text evidence="6">The sequence shown here is derived from an EMBL/GenBank/DDBJ whole genome shotgun (WGS) entry which is preliminary data.</text>
</comment>
<dbReference type="GO" id="GO:0005576">
    <property type="term" value="C:extracellular region"/>
    <property type="evidence" value="ECO:0007669"/>
    <property type="project" value="UniProtKB-SubCell"/>
</dbReference>
<keyword evidence="3" id="KW-0646">Protease inhibitor</keyword>
<dbReference type="EMBL" id="JASPKY010000596">
    <property type="protein sequence ID" value="KAK9688311.1"/>
    <property type="molecule type" value="Genomic_DNA"/>
</dbReference>
<sequence>MRRLYKNEPPTSPLISSAKIPIPHRLLCKPGRYWTVDCNICFCTHQRYFLQYLYLIGCFANREDIGQ</sequence>
<keyword evidence="7" id="KW-1185">Reference proteome</keyword>
<keyword evidence="4" id="KW-0722">Serine protease inhibitor</keyword>
<reference evidence="6 7" key="1">
    <citation type="journal article" date="2024" name="BMC Genomics">
        <title>De novo assembly and annotation of Popillia japonica's genome with initial clues to its potential as an invasive pest.</title>
        <authorList>
            <person name="Cucini C."/>
            <person name="Boschi S."/>
            <person name="Funari R."/>
            <person name="Cardaioli E."/>
            <person name="Iannotti N."/>
            <person name="Marturano G."/>
            <person name="Paoli F."/>
            <person name="Bruttini M."/>
            <person name="Carapelli A."/>
            <person name="Frati F."/>
            <person name="Nardi F."/>
        </authorList>
    </citation>
    <scope>NUCLEOTIDE SEQUENCE [LARGE SCALE GENOMIC DNA]</scope>
    <source>
        <strain evidence="6">DMR45628</strain>
    </source>
</reference>
<dbReference type="SUPFAM" id="SSF57283">
    <property type="entry name" value="PMP inhibitors"/>
    <property type="match status" value="1"/>
</dbReference>
<evidence type="ECO:0000256" key="3">
    <source>
        <dbReference type="ARBA" id="ARBA00022690"/>
    </source>
</evidence>
<name>A0AAW1IER8_POPJA</name>
<proteinExistence type="inferred from homology"/>
<protein>
    <submittedName>
        <fullName evidence="6">Pacifastin inhibitor (LCMII)</fullName>
    </submittedName>
</protein>
<evidence type="ECO:0000256" key="4">
    <source>
        <dbReference type="ARBA" id="ARBA00022900"/>
    </source>
</evidence>
<evidence type="ECO:0000313" key="7">
    <source>
        <dbReference type="Proteomes" id="UP001458880"/>
    </source>
</evidence>
<gene>
    <name evidence="6" type="ORF">QE152_g35633</name>
</gene>
<evidence type="ECO:0000256" key="2">
    <source>
        <dbReference type="ARBA" id="ARBA00022525"/>
    </source>
</evidence>
<evidence type="ECO:0000256" key="5">
    <source>
        <dbReference type="ARBA" id="ARBA00029459"/>
    </source>
</evidence>